<dbReference type="Gene3D" id="3.40.970.10">
    <property type="entry name" value="Ribonuclease H1, N-terminal domain"/>
    <property type="match status" value="1"/>
</dbReference>
<dbReference type="SMART" id="SM00382">
    <property type="entry name" value="AAA"/>
    <property type="match status" value="1"/>
</dbReference>
<dbReference type="EMBL" id="VYYT01000164">
    <property type="protein sequence ID" value="KAK2761084.1"/>
    <property type="molecule type" value="Genomic_DNA"/>
</dbReference>
<evidence type="ECO:0000256" key="5">
    <source>
        <dbReference type="ARBA" id="ARBA00022840"/>
    </source>
</evidence>
<dbReference type="SUPFAM" id="SSF55658">
    <property type="entry name" value="L9 N-domain-like"/>
    <property type="match status" value="1"/>
</dbReference>
<dbReference type="GO" id="GO:0000723">
    <property type="term" value="P:telomere maintenance"/>
    <property type="evidence" value="ECO:0007669"/>
    <property type="project" value="InterPro"/>
</dbReference>
<dbReference type="Pfam" id="PF21530">
    <property type="entry name" value="Pif1_2B_dom"/>
    <property type="match status" value="1"/>
</dbReference>
<dbReference type="InterPro" id="IPR027417">
    <property type="entry name" value="P-loop_NTPase"/>
</dbReference>
<evidence type="ECO:0000256" key="10">
    <source>
        <dbReference type="SAM" id="MobiDB-lite"/>
    </source>
</evidence>
<dbReference type="InterPro" id="IPR011320">
    <property type="entry name" value="RNase_H1_N"/>
</dbReference>
<dbReference type="InterPro" id="IPR003593">
    <property type="entry name" value="AAA+_ATPase"/>
</dbReference>
<feature type="region of interest" description="Disordered" evidence="10">
    <location>
        <begin position="855"/>
        <end position="876"/>
    </location>
</feature>
<feature type="compositionally biased region" description="Low complexity" evidence="10">
    <location>
        <begin position="152"/>
        <end position="161"/>
    </location>
</feature>
<keyword evidence="13" id="KW-1185">Reference proteome</keyword>
<dbReference type="PANTHER" id="PTHR47642:SF5">
    <property type="entry name" value="ATP-DEPENDENT DNA HELICASE"/>
    <property type="match status" value="1"/>
</dbReference>
<evidence type="ECO:0000313" key="12">
    <source>
        <dbReference type="EMBL" id="KAK2761084.1"/>
    </source>
</evidence>
<evidence type="ECO:0000256" key="4">
    <source>
        <dbReference type="ARBA" id="ARBA00022806"/>
    </source>
</evidence>
<dbReference type="InterPro" id="IPR037056">
    <property type="entry name" value="RNase_H1_N_sf"/>
</dbReference>
<keyword evidence="9" id="KW-0233">DNA recombination</keyword>
<dbReference type="Pfam" id="PF05970">
    <property type="entry name" value="PIF1"/>
    <property type="match status" value="1"/>
</dbReference>
<gene>
    <name evidence="12" type="ORF">CKAH01_16379</name>
</gene>
<dbReference type="GO" id="GO:0006310">
    <property type="term" value="P:DNA recombination"/>
    <property type="evidence" value="ECO:0007669"/>
    <property type="project" value="UniProtKB-KW"/>
</dbReference>
<dbReference type="InterPro" id="IPR049163">
    <property type="entry name" value="Pif1-like_2B_dom"/>
</dbReference>
<keyword evidence="8" id="KW-0413">Isomerase</keyword>
<feature type="region of interest" description="Disordered" evidence="10">
    <location>
        <begin position="198"/>
        <end position="218"/>
    </location>
</feature>
<keyword evidence="3 9" id="KW-0378">Hydrolase</keyword>
<evidence type="ECO:0000256" key="6">
    <source>
        <dbReference type="ARBA" id="ARBA00023125"/>
    </source>
</evidence>
<evidence type="ECO:0000259" key="11">
    <source>
        <dbReference type="SMART" id="SM00382"/>
    </source>
</evidence>
<dbReference type="AlphaFoldDB" id="A0AAD9YFL9"/>
<keyword evidence="5 9" id="KW-0067">ATP-binding</keyword>
<dbReference type="Proteomes" id="UP001281614">
    <property type="component" value="Unassembled WGS sequence"/>
</dbReference>
<keyword evidence="1 9" id="KW-0547">Nucleotide-binding</keyword>
<keyword evidence="6" id="KW-0238">DNA-binding</keyword>
<dbReference type="GO" id="GO:0016787">
    <property type="term" value="F:hydrolase activity"/>
    <property type="evidence" value="ECO:0007669"/>
    <property type="project" value="UniProtKB-KW"/>
</dbReference>
<evidence type="ECO:0000313" key="13">
    <source>
        <dbReference type="Proteomes" id="UP001281614"/>
    </source>
</evidence>
<dbReference type="Gene3D" id="3.40.50.300">
    <property type="entry name" value="P-loop containing nucleotide triphosphate hydrolases"/>
    <property type="match status" value="2"/>
</dbReference>
<reference evidence="12" key="1">
    <citation type="submission" date="2023-02" db="EMBL/GenBank/DDBJ databases">
        <title>Colletotrichum kahawae CIFC_Que2 genome sequencing and assembly.</title>
        <authorList>
            <person name="Baroncelli R."/>
        </authorList>
    </citation>
    <scope>NUCLEOTIDE SEQUENCE</scope>
    <source>
        <strain evidence="12">CIFC_Que2</strain>
    </source>
</reference>
<evidence type="ECO:0000256" key="1">
    <source>
        <dbReference type="ARBA" id="ARBA00022741"/>
    </source>
</evidence>
<dbReference type="InterPro" id="IPR009027">
    <property type="entry name" value="Ribosomal_bL9/RNase_H1_N"/>
</dbReference>
<comment type="catalytic activity">
    <reaction evidence="9">
        <text>ATP + H2O = ADP + phosphate + H(+)</text>
        <dbReference type="Rhea" id="RHEA:13065"/>
        <dbReference type="ChEBI" id="CHEBI:15377"/>
        <dbReference type="ChEBI" id="CHEBI:15378"/>
        <dbReference type="ChEBI" id="CHEBI:30616"/>
        <dbReference type="ChEBI" id="CHEBI:43474"/>
        <dbReference type="ChEBI" id="CHEBI:456216"/>
        <dbReference type="EC" id="5.6.2.3"/>
    </reaction>
</comment>
<organism evidence="12 13">
    <name type="scientific">Colletotrichum kahawae</name>
    <name type="common">Coffee berry disease fungus</name>
    <dbReference type="NCBI Taxonomy" id="34407"/>
    <lineage>
        <taxon>Eukaryota</taxon>
        <taxon>Fungi</taxon>
        <taxon>Dikarya</taxon>
        <taxon>Ascomycota</taxon>
        <taxon>Pezizomycotina</taxon>
        <taxon>Sordariomycetes</taxon>
        <taxon>Hypocreomycetidae</taxon>
        <taxon>Glomerellales</taxon>
        <taxon>Glomerellaceae</taxon>
        <taxon>Colletotrichum</taxon>
        <taxon>Colletotrichum gloeosporioides species complex</taxon>
    </lineage>
</organism>
<keyword evidence="7 9" id="KW-0234">DNA repair</keyword>
<comment type="caution">
    <text evidence="12">The sequence shown here is derived from an EMBL/GenBank/DDBJ whole genome shotgun (WGS) entry which is preliminary data.</text>
</comment>
<evidence type="ECO:0000256" key="3">
    <source>
        <dbReference type="ARBA" id="ARBA00022801"/>
    </source>
</evidence>
<dbReference type="GO" id="GO:0005524">
    <property type="term" value="F:ATP binding"/>
    <property type="evidence" value="ECO:0007669"/>
    <property type="project" value="UniProtKB-KW"/>
</dbReference>
<comment type="cofactor">
    <cofactor evidence="9">
        <name>Mg(2+)</name>
        <dbReference type="ChEBI" id="CHEBI:18420"/>
    </cofactor>
</comment>
<dbReference type="InterPro" id="IPR051055">
    <property type="entry name" value="PIF1_helicase"/>
</dbReference>
<proteinExistence type="inferred from homology"/>
<sequence>MPGPSWLSVDAAPPSRTVRVRCRQQGHTRLTARLAALGLPPASGTPLVKHHSATLAAARAWSDIALCSSSQESAIPSGPRRAGAGSWYAKGTQYPDGGGATCCPTAADVPSPARLLRAHTTSAAVAEQHAHQRPAPIGVPTASGGRPKHQVASGASDAAAATHPSGRPCPDEHDFGLTRRKRKARGMAWITANSRRRTLVRPTRESDPSRGINPNLPRKPKGKTYYVVWKGRKCGISTSWPQCKLQTSGFSGAQFEGTWTFQEAVAKLRVELFKKVSRSHPRSTAGAGDVPRALASSPALPHGGTPDRDRPIIRSHPHPGPALDTVAVDGSTDDGGDRTEAADAQGQERQPLHIPGDPPVCPEQQNAIDLAMQGHNLFITGSGGCGKSVVVRALHRTLAARYQDTGQAVHLLAPTGQASINIGGRTTYNYAGWTPEDAKKPLDGRGSVIKKAHGQYIFKRYWNTKVLIIDEISMVENQFFERLSRVMCDIRDNSSPFGGVQIIVVGDFCQLPPVKPFGYCLHCGKKMNKFNDQWTCPDGHGDAFEDRDKWAFKAPEWKRCNFKCVRLTKIHRQSDEAFIKVLQKCRLGQHLDDADANLLLAHHAEAENGTELKSTREQVDQRNLEEFVKIPGRVHEYKAADACTLARGETRQPLDRLDEHRYPRELQLKVDTPVILLANVDLDRGLCNGRQGVVIGFVPSDTIQEPRPPSPQNYQDDYDGYRAATERHKRIVDYLKSAWSNKDMFPKVRFANGEKKVIGPDCAVIGYGDQSPYSYLSRTQIPLTQGWAMTIHKSQSLSLDRVVVDISRMFEHGQAYVALSRARRLSGLKVVGADASGLRRIFQVDDAMRAFMRSIDSNDMEDQPEDARAAGSRPFE</sequence>
<accession>A0AAD9YFL9</accession>
<dbReference type="SUPFAM" id="SSF52540">
    <property type="entry name" value="P-loop containing nucleoside triphosphate hydrolases"/>
    <property type="match status" value="2"/>
</dbReference>
<feature type="domain" description="AAA+ ATPase" evidence="11">
    <location>
        <begin position="373"/>
        <end position="517"/>
    </location>
</feature>
<comment type="similarity">
    <text evidence="9">Belongs to the helicase family.</text>
</comment>
<dbReference type="GO" id="GO:0006281">
    <property type="term" value="P:DNA repair"/>
    <property type="evidence" value="ECO:0007669"/>
    <property type="project" value="UniProtKB-KW"/>
</dbReference>
<feature type="region of interest" description="Disordered" evidence="10">
    <location>
        <begin position="276"/>
        <end position="356"/>
    </location>
</feature>
<evidence type="ECO:0000256" key="2">
    <source>
        <dbReference type="ARBA" id="ARBA00022763"/>
    </source>
</evidence>
<evidence type="ECO:0000256" key="9">
    <source>
        <dbReference type="RuleBase" id="RU363044"/>
    </source>
</evidence>
<keyword evidence="4 9" id="KW-0347">Helicase</keyword>
<protein>
    <recommendedName>
        <fullName evidence="9">ATP-dependent DNA helicase</fullName>
        <ecNumber evidence="9">5.6.2.3</ecNumber>
    </recommendedName>
</protein>
<dbReference type="InterPro" id="IPR010285">
    <property type="entry name" value="DNA_helicase_pif1-like_DEAD"/>
</dbReference>
<name>A0AAD9YFL9_COLKA</name>
<keyword evidence="2 9" id="KW-0227">DNA damage</keyword>
<dbReference type="Pfam" id="PF01693">
    <property type="entry name" value="Cauli_VI"/>
    <property type="match status" value="1"/>
</dbReference>
<feature type="region of interest" description="Disordered" evidence="10">
    <location>
        <begin position="121"/>
        <end position="177"/>
    </location>
</feature>
<dbReference type="GO" id="GO:0043139">
    <property type="term" value="F:5'-3' DNA helicase activity"/>
    <property type="evidence" value="ECO:0007669"/>
    <property type="project" value="UniProtKB-EC"/>
</dbReference>
<dbReference type="CDD" id="cd18809">
    <property type="entry name" value="SF1_C_RecD"/>
    <property type="match status" value="1"/>
</dbReference>
<evidence type="ECO:0000256" key="7">
    <source>
        <dbReference type="ARBA" id="ARBA00023204"/>
    </source>
</evidence>
<dbReference type="EC" id="5.6.2.3" evidence="9"/>
<evidence type="ECO:0000256" key="8">
    <source>
        <dbReference type="ARBA" id="ARBA00023235"/>
    </source>
</evidence>
<dbReference type="PANTHER" id="PTHR47642">
    <property type="entry name" value="ATP-DEPENDENT DNA HELICASE"/>
    <property type="match status" value="1"/>
</dbReference>